<proteinExistence type="inferred from homology"/>
<feature type="domain" description="YetF-like N-terminal transmembrane" evidence="9">
    <location>
        <begin position="11"/>
        <end position="84"/>
    </location>
</feature>
<keyword evidence="5 7" id="KW-1133">Transmembrane helix</keyword>
<evidence type="ECO:0000256" key="6">
    <source>
        <dbReference type="ARBA" id="ARBA00023136"/>
    </source>
</evidence>
<dbReference type="PANTHER" id="PTHR34582:SF7">
    <property type="entry name" value="UPF0702 TRANSMEMBRANE PROTEIN YDFS"/>
    <property type="match status" value="1"/>
</dbReference>
<evidence type="ECO:0000259" key="9">
    <source>
        <dbReference type="Pfam" id="PF20730"/>
    </source>
</evidence>
<feature type="domain" description="YetF C-terminal" evidence="8">
    <location>
        <begin position="87"/>
        <end position="220"/>
    </location>
</feature>
<evidence type="ECO:0000256" key="7">
    <source>
        <dbReference type="SAM" id="Phobius"/>
    </source>
</evidence>
<dbReference type="EMBL" id="JACHXK010000041">
    <property type="protein sequence ID" value="MBB3114739.1"/>
    <property type="molecule type" value="Genomic_DNA"/>
</dbReference>
<evidence type="ECO:0000256" key="2">
    <source>
        <dbReference type="ARBA" id="ARBA00006448"/>
    </source>
</evidence>
<dbReference type="InterPro" id="IPR023090">
    <property type="entry name" value="UPF0702_alpha/beta_dom_sf"/>
</dbReference>
<evidence type="ECO:0000256" key="4">
    <source>
        <dbReference type="ARBA" id="ARBA00022692"/>
    </source>
</evidence>
<keyword evidence="11" id="KW-1185">Reference proteome</keyword>
<feature type="transmembrane region" description="Helical" evidence="7">
    <location>
        <begin position="64"/>
        <end position="86"/>
    </location>
</feature>
<feature type="transmembrane region" description="Helical" evidence="7">
    <location>
        <begin position="12"/>
        <end position="31"/>
    </location>
</feature>
<comment type="similarity">
    <text evidence="2">Belongs to the UPF0702 family.</text>
</comment>
<evidence type="ECO:0000256" key="3">
    <source>
        <dbReference type="ARBA" id="ARBA00022475"/>
    </source>
</evidence>
<dbReference type="Pfam" id="PF20730">
    <property type="entry name" value="YetF_N"/>
    <property type="match status" value="1"/>
</dbReference>
<keyword evidence="6 7" id="KW-0472">Membrane</keyword>
<dbReference type="Gene3D" id="3.30.240.20">
    <property type="entry name" value="bsu07140 like domains"/>
    <property type="match status" value="2"/>
</dbReference>
<accession>A0A7W5B5E5</accession>
<evidence type="ECO:0000313" key="10">
    <source>
        <dbReference type="EMBL" id="MBB3114739.1"/>
    </source>
</evidence>
<evidence type="ECO:0000313" key="11">
    <source>
        <dbReference type="Proteomes" id="UP000570361"/>
    </source>
</evidence>
<dbReference type="AlphaFoldDB" id="A0A7W5B5E5"/>
<gene>
    <name evidence="10" type="ORF">FHS18_006897</name>
</gene>
<dbReference type="Pfam" id="PF04239">
    <property type="entry name" value="DUF421"/>
    <property type="match status" value="1"/>
</dbReference>
<evidence type="ECO:0000256" key="5">
    <source>
        <dbReference type="ARBA" id="ARBA00022989"/>
    </source>
</evidence>
<name>A0A7W5B5E5_9BACL</name>
<keyword evidence="3" id="KW-1003">Cell membrane</keyword>
<reference evidence="10 11" key="1">
    <citation type="submission" date="2020-08" db="EMBL/GenBank/DDBJ databases">
        <title>Genomic Encyclopedia of Type Strains, Phase III (KMG-III): the genomes of soil and plant-associated and newly described type strains.</title>
        <authorList>
            <person name="Whitman W."/>
        </authorList>
    </citation>
    <scope>NUCLEOTIDE SEQUENCE [LARGE SCALE GENOMIC DNA]</scope>
    <source>
        <strain evidence="10 11">CECT 5862</strain>
    </source>
</reference>
<protein>
    <submittedName>
        <fullName evidence="10">Uncharacterized membrane protein YcaP (DUF421 family)</fullName>
    </submittedName>
</protein>
<evidence type="ECO:0000259" key="8">
    <source>
        <dbReference type="Pfam" id="PF04239"/>
    </source>
</evidence>
<feature type="transmembrane region" description="Helical" evidence="7">
    <location>
        <begin position="38"/>
        <end position="58"/>
    </location>
</feature>
<comment type="subcellular location">
    <subcellularLocation>
        <location evidence="1">Cell membrane</location>
        <topology evidence="1">Multi-pass membrane protein</topology>
    </subcellularLocation>
</comment>
<keyword evidence="4 7" id="KW-0812">Transmembrane</keyword>
<dbReference type="PANTHER" id="PTHR34582">
    <property type="entry name" value="UPF0702 TRANSMEMBRANE PROTEIN YCAP"/>
    <property type="match status" value="1"/>
</dbReference>
<sequence length="233" mass="26127">MDDFMKLDFWEMIVRTTLSFLILLALARILGKKQLSQLTFFNYVTGITIGSIAADIAGESETPFLNGLTSLIWWSLLTIAVGYIGLKSSKARILVDGQPTIVIKEGRILKNALRATRLNLDDLSMMLREKGVFSMLDVHYAILEPNGELSILKKEYKQPVTKGDLSIPTPTFSFLPSEVISDGKIVKKNLDELNITETWVMEQLNNHGIASIEDVFYAELQQDGTLFVNKEPI</sequence>
<dbReference type="GO" id="GO:0005886">
    <property type="term" value="C:plasma membrane"/>
    <property type="evidence" value="ECO:0007669"/>
    <property type="project" value="UniProtKB-SubCell"/>
</dbReference>
<evidence type="ECO:0000256" key="1">
    <source>
        <dbReference type="ARBA" id="ARBA00004651"/>
    </source>
</evidence>
<dbReference type="InterPro" id="IPR048454">
    <property type="entry name" value="YetF_N"/>
</dbReference>
<dbReference type="RefSeq" id="WP_183604750.1">
    <property type="nucleotide sequence ID" value="NZ_JACHXK010000041.1"/>
</dbReference>
<dbReference type="InterPro" id="IPR007353">
    <property type="entry name" value="DUF421"/>
</dbReference>
<dbReference type="Proteomes" id="UP000570361">
    <property type="component" value="Unassembled WGS sequence"/>
</dbReference>
<comment type="caution">
    <text evidence="10">The sequence shown here is derived from an EMBL/GenBank/DDBJ whole genome shotgun (WGS) entry which is preliminary data.</text>
</comment>
<organism evidence="10 11">
    <name type="scientific">Paenibacillus phyllosphaerae</name>
    <dbReference type="NCBI Taxonomy" id="274593"/>
    <lineage>
        <taxon>Bacteria</taxon>
        <taxon>Bacillati</taxon>
        <taxon>Bacillota</taxon>
        <taxon>Bacilli</taxon>
        <taxon>Bacillales</taxon>
        <taxon>Paenibacillaceae</taxon>
        <taxon>Paenibacillus</taxon>
    </lineage>
</organism>